<evidence type="ECO:0000313" key="1">
    <source>
        <dbReference type="EMBL" id="MBL1098331.1"/>
    </source>
</evidence>
<dbReference type="RefSeq" id="WP_201875757.1">
    <property type="nucleotide sequence ID" value="NZ_JAERRF010000009.1"/>
</dbReference>
<reference evidence="1 2" key="1">
    <citation type="submission" date="2021-01" db="EMBL/GenBank/DDBJ databases">
        <title>WGS of actinomycetes isolated from Thailand.</title>
        <authorList>
            <person name="Thawai C."/>
        </authorList>
    </citation>
    <scope>NUCLEOTIDE SEQUENCE [LARGE SCALE GENOMIC DNA]</scope>
    <source>
        <strain evidence="1 2">CA1R205</strain>
    </source>
</reference>
<accession>A0ABS1NE12</accession>
<evidence type="ECO:0000313" key="2">
    <source>
        <dbReference type="Proteomes" id="UP000634229"/>
    </source>
</evidence>
<name>A0ABS1NE12_9ACTN</name>
<organism evidence="1 2">
    <name type="scientific">Streptomyces coffeae</name>
    <dbReference type="NCBI Taxonomy" id="621382"/>
    <lineage>
        <taxon>Bacteria</taxon>
        <taxon>Bacillati</taxon>
        <taxon>Actinomycetota</taxon>
        <taxon>Actinomycetes</taxon>
        <taxon>Kitasatosporales</taxon>
        <taxon>Streptomycetaceae</taxon>
        <taxon>Streptomyces</taxon>
    </lineage>
</organism>
<protein>
    <recommendedName>
        <fullName evidence="3">Carrier domain-containing protein</fullName>
    </recommendedName>
</protein>
<dbReference type="Proteomes" id="UP000634229">
    <property type="component" value="Unassembled WGS sequence"/>
</dbReference>
<dbReference type="EMBL" id="JAERRF010000009">
    <property type="protein sequence ID" value="MBL1098331.1"/>
    <property type="molecule type" value="Genomic_DNA"/>
</dbReference>
<proteinExistence type="predicted"/>
<comment type="caution">
    <text evidence="1">The sequence shown here is derived from an EMBL/GenBank/DDBJ whole genome shotgun (WGS) entry which is preliminary data.</text>
</comment>
<sequence>MVTCDYFSASDDDVAVRVLDQPGGPNPSVFDVVPLKGIDPVVVMAQLEAILTGCTYDEASERPRAGQVLSSPEAESAFIVSVSDTLQEALASATHSSLVEAAGPWSETDELRQYGITSDTALEVLVLLCGLASRARSAGLRLFCWWAL</sequence>
<evidence type="ECO:0008006" key="3">
    <source>
        <dbReference type="Google" id="ProtNLM"/>
    </source>
</evidence>
<keyword evidence="2" id="KW-1185">Reference proteome</keyword>
<gene>
    <name evidence="1" type="ORF">JK363_16980</name>
</gene>